<accession>W9RU68</accession>
<evidence type="ECO:0000259" key="7">
    <source>
        <dbReference type="Pfam" id="PF02875"/>
    </source>
</evidence>
<dbReference type="GO" id="GO:0008841">
    <property type="term" value="F:dihydrofolate synthase activity"/>
    <property type="evidence" value="ECO:0007669"/>
    <property type="project" value="TreeGrafter"/>
</dbReference>
<evidence type="ECO:0000256" key="1">
    <source>
        <dbReference type="ARBA" id="ARBA00008276"/>
    </source>
</evidence>
<gene>
    <name evidence="9" type="ORF">L484_011460</name>
</gene>
<dbReference type="SUPFAM" id="SSF53623">
    <property type="entry name" value="MurD-like peptide ligases, catalytic domain"/>
    <property type="match status" value="1"/>
</dbReference>
<evidence type="ECO:0000256" key="4">
    <source>
        <dbReference type="ARBA" id="ARBA00022741"/>
    </source>
</evidence>
<dbReference type="InterPro" id="IPR018109">
    <property type="entry name" value="Folylpolyglutamate_synth_CS"/>
</dbReference>
<evidence type="ECO:0000313" key="9">
    <source>
        <dbReference type="EMBL" id="EXB72458.1"/>
    </source>
</evidence>
<keyword evidence="3" id="KW-0479">Metal-binding</keyword>
<dbReference type="Pfam" id="PF02875">
    <property type="entry name" value="Mur_ligase_C"/>
    <property type="match status" value="1"/>
</dbReference>
<evidence type="ECO:0000313" key="10">
    <source>
        <dbReference type="Proteomes" id="UP000030645"/>
    </source>
</evidence>
<evidence type="ECO:0000256" key="3">
    <source>
        <dbReference type="ARBA" id="ARBA00022723"/>
    </source>
</evidence>
<dbReference type="Proteomes" id="UP000030645">
    <property type="component" value="Unassembled WGS sequence"/>
</dbReference>
<dbReference type="InterPro" id="IPR004101">
    <property type="entry name" value="Mur_ligase_C"/>
</dbReference>
<evidence type="ECO:0000256" key="5">
    <source>
        <dbReference type="ARBA" id="ARBA00022840"/>
    </source>
</evidence>
<feature type="domain" description="Mur ligase central" evidence="8">
    <location>
        <begin position="100"/>
        <end position="335"/>
    </location>
</feature>
<dbReference type="Gene3D" id="3.90.190.20">
    <property type="entry name" value="Mur ligase, C-terminal domain"/>
    <property type="match status" value="1"/>
</dbReference>
<evidence type="ECO:0000259" key="8">
    <source>
        <dbReference type="Pfam" id="PF08245"/>
    </source>
</evidence>
<dbReference type="AlphaFoldDB" id="W9RU68"/>
<keyword evidence="6" id="KW-0460">Magnesium</keyword>
<name>W9RU68_9ROSA</name>
<evidence type="ECO:0000256" key="2">
    <source>
        <dbReference type="ARBA" id="ARBA00022598"/>
    </source>
</evidence>
<protein>
    <submittedName>
        <fullName evidence="9">Folylpolyglutamate synthase</fullName>
    </submittedName>
</protein>
<dbReference type="PANTHER" id="PTHR11136:SF0">
    <property type="entry name" value="DIHYDROFOLATE SYNTHETASE-RELATED"/>
    <property type="match status" value="1"/>
</dbReference>
<dbReference type="SUPFAM" id="SSF53244">
    <property type="entry name" value="MurD-like peptide ligases, peptide-binding domain"/>
    <property type="match status" value="1"/>
</dbReference>
<comment type="similarity">
    <text evidence="1">Belongs to the folylpolyglutamate synthase family.</text>
</comment>
<keyword evidence="2" id="KW-0436">Ligase</keyword>
<evidence type="ECO:0000256" key="6">
    <source>
        <dbReference type="ARBA" id="ARBA00022842"/>
    </source>
</evidence>
<feature type="domain" description="Mur ligase C-terminal" evidence="7">
    <location>
        <begin position="395"/>
        <end position="471"/>
    </location>
</feature>
<dbReference type="Pfam" id="PF08245">
    <property type="entry name" value="Mur_ligase_M"/>
    <property type="match status" value="1"/>
</dbReference>
<dbReference type="InterPro" id="IPR036615">
    <property type="entry name" value="Mur_ligase_C_dom_sf"/>
</dbReference>
<keyword evidence="5" id="KW-0067">ATP-binding</keyword>
<dbReference type="PROSITE" id="PS01012">
    <property type="entry name" value="FOLYLPOLYGLU_SYNT_2"/>
    <property type="match status" value="1"/>
</dbReference>
<keyword evidence="4" id="KW-0547">Nucleotide-binding</keyword>
<dbReference type="GO" id="GO:0046872">
    <property type="term" value="F:metal ion binding"/>
    <property type="evidence" value="ECO:0007669"/>
    <property type="project" value="UniProtKB-KW"/>
</dbReference>
<dbReference type="GO" id="GO:0004326">
    <property type="term" value="F:tetrahydrofolylpolyglutamate synthase activity"/>
    <property type="evidence" value="ECO:0007669"/>
    <property type="project" value="InterPro"/>
</dbReference>
<dbReference type="InterPro" id="IPR013221">
    <property type="entry name" value="Mur_ligase_cen"/>
</dbReference>
<dbReference type="STRING" id="981085.W9RU68"/>
<dbReference type="NCBIfam" id="TIGR01499">
    <property type="entry name" value="folC"/>
    <property type="match status" value="1"/>
</dbReference>
<reference evidence="10" key="1">
    <citation type="submission" date="2013-01" db="EMBL/GenBank/DDBJ databases">
        <title>Draft Genome Sequence of a Mulberry Tree, Morus notabilis C.K. Schneid.</title>
        <authorList>
            <person name="He N."/>
            <person name="Zhao S."/>
        </authorList>
    </citation>
    <scope>NUCLEOTIDE SEQUENCE</scope>
</reference>
<dbReference type="InterPro" id="IPR036565">
    <property type="entry name" value="Mur-like_cat_sf"/>
</dbReference>
<dbReference type="GO" id="GO:0005524">
    <property type="term" value="F:ATP binding"/>
    <property type="evidence" value="ECO:0007669"/>
    <property type="project" value="UniProtKB-KW"/>
</dbReference>
<dbReference type="PROSITE" id="PS01011">
    <property type="entry name" value="FOLYLPOLYGLU_SYNT_1"/>
    <property type="match status" value="1"/>
</dbReference>
<proteinExistence type="inferred from homology"/>
<dbReference type="InterPro" id="IPR001645">
    <property type="entry name" value="Folylpolyglutamate_synth"/>
</dbReference>
<dbReference type="EMBL" id="KE344625">
    <property type="protein sequence ID" value="EXB72458.1"/>
    <property type="molecule type" value="Genomic_DNA"/>
</dbReference>
<organism evidence="9 10">
    <name type="scientific">Morus notabilis</name>
    <dbReference type="NCBI Taxonomy" id="981085"/>
    <lineage>
        <taxon>Eukaryota</taxon>
        <taxon>Viridiplantae</taxon>
        <taxon>Streptophyta</taxon>
        <taxon>Embryophyta</taxon>
        <taxon>Tracheophyta</taxon>
        <taxon>Spermatophyta</taxon>
        <taxon>Magnoliopsida</taxon>
        <taxon>eudicotyledons</taxon>
        <taxon>Gunneridae</taxon>
        <taxon>Pentapetalae</taxon>
        <taxon>rosids</taxon>
        <taxon>fabids</taxon>
        <taxon>Rosales</taxon>
        <taxon>Moraceae</taxon>
        <taxon>Moreae</taxon>
        <taxon>Morus</taxon>
    </lineage>
</organism>
<keyword evidence="10" id="KW-1185">Reference proteome</keyword>
<dbReference type="eggNOG" id="KOG2525">
    <property type="taxonomic scope" value="Eukaryota"/>
</dbReference>
<sequence>MKIFKLLGQNPVLRYRKHSIANAMEFPDYRGSFKGLCSRSAEEPELKDFMEYMDSLKNYEKSGVPKGAGTDSDDGFDLRRMRRLLELLDNPHSKFKAIHIAGTKGKGSTAAFISNILRAEGPHIQTIRERISLGRLGEPVSAKALNDIFHRSKKIINQARELENERISHFEVLTAMAFKLFAQENVDIAVIEAGLGGARDATNVICGSGLVTSVITTIGEEHLAALGGSLESIAMAKSGIIKHKRPLVLGGPFLPHIEKILRDKASLMSSPVVSASDAGNRSRIKGVGLLNGRPCQSCDIVIQADKDLKLSFELFDVKLYMLGSHQLQNAVTATSTALCLRESEDKAGIPSNDILDASGWQISDGSIRAGLENSCLLGRSQFLTSKEAERLGLSKAMIMLDGAHTKESAKALLHTIQMAFPGARMALVVAMASDKDHVGFAREFLSGGQIDAVLLTESNIAGAKSRTTSASFLKDCWIQASKELGKAFLHDEMAEYQDLLDAQFDGSTSVLKNKNILTAEASVLSSMKIADQILRRKADNGSGIIIVTGSLHIVSSVLSTLHR</sequence>
<dbReference type="Gene3D" id="3.40.1190.10">
    <property type="entry name" value="Mur-like, catalytic domain"/>
    <property type="match status" value="1"/>
</dbReference>
<dbReference type="GO" id="GO:0005737">
    <property type="term" value="C:cytoplasm"/>
    <property type="evidence" value="ECO:0007669"/>
    <property type="project" value="TreeGrafter"/>
</dbReference>
<dbReference type="PANTHER" id="PTHR11136">
    <property type="entry name" value="FOLYLPOLYGLUTAMATE SYNTHASE-RELATED"/>
    <property type="match status" value="1"/>
</dbReference>